<keyword evidence="2" id="KW-1185">Reference proteome</keyword>
<accession>A0A1Q9CJF5</accession>
<proteinExistence type="predicted"/>
<organism evidence="1 2">
    <name type="scientific">Symbiodinium microadriaticum</name>
    <name type="common">Dinoflagellate</name>
    <name type="synonym">Zooxanthella microadriatica</name>
    <dbReference type="NCBI Taxonomy" id="2951"/>
    <lineage>
        <taxon>Eukaryota</taxon>
        <taxon>Sar</taxon>
        <taxon>Alveolata</taxon>
        <taxon>Dinophyceae</taxon>
        <taxon>Suessiales</taxon>
        <taxon>Symbiodiniaceae</taxon>
        <taxon>Symbiodinium</taxon>
    </lineage>
</organism>
<dbReference type="EMBL" id="LSRX01001148">
    <property type="protein sequence ID" value="OLP83035.1"/>
    <property type="molecule type" value="Genomic_DNA"/>
</dbReference>
<name>A0A1Q9CJF5_SYMMI</name>
<evidence type="ECO:0000313" key="2">
    <source>
        <dbReference type="Proteomes" id="UP000186817"/>
    </source>
</evidence>
<dbReference type="AlphaFoldDB" id="A0A1Q9CJF5"/>
<reference evidence="1 2" key="1">
    <citation type="submission" date="2016-02" db="EMBL/GenBank/DDBJ databases">
        <title>Genome analysis of coral dinoflagellate symbionts highlights evolutionary adaptations to a symbiotic lifestyle.</title>
        <authorList>
            <person name="Aranda M."/>
            <person name="Li Y."/>
            <person name="Liew Y.J."/>
            <person name="Baumgarten S."/>
            <person name="Simakov O."/>
            <person name="Wilson M."/>
            <person name="Piel J."/>
            <person name="Ashoor H."/>
            <person name="Bougouffa S."/>
            <person name="Bajic V.B."/>
            <person name="Ryu T."/>
            <person name="Ravasi T."/>
            <person name="Bayer T."/>
            <person name="Micklem G."/>
            <person name="Kim H."/>
            <person name="Bhak J."/>
            <person name="Lajeunesse T.C."/>
            <person name="Voolstra C.R."/>
        </authorList>
    </citation>
    <scope>NUCLEOTIDE SEQUENCE [LARGE SCALE GENOMIC DNA]</scope>
    <source>
        <strain evidence="1 2">CCMP2467</strain>
    </source>
</reference>
<sequence>MAIRAAAAPATELAGASRAAQAAGFYQGTIGWHAVPTACALALAVRRKESRGLASEPFANERLRALHAGGWHAVPTACALALAVRRKESRGRSVPWQTGLASEPFANERLRALHAGGGPRDVGPGKWEVL</sequence>
<comment type="caution">
    <text evidence="1">The sequence shown here is derived from an EMBL/GenBank/DDBJ whole genome shotgun (WGS) entry which is preliminary data.</text>
</comment>
<gene>
    <name evidence="1" type="ORF">AK812_SmicGene36261</name>
</gene>
<protein>
    <submittedName>
        <fullName evidence="1">Uncharacterized protein</fullName>
    </submittedName>
</protein>
<dbReference type="Proteomes" id="UP000186817">
    <property type="component" value="Unassembled WGS sequence"/>
</dbReference>
<evidence type="ECO:0000313" key="1">
    <source>
        <dbReference type="EMBL" id="OLP83035.1"/>
    </source>
</evidence>